<keyword evidence="3" id="KW-1185">Reference proteome</keyword>
<evidence type="ECO:0000313" key="2">
    <source>
        <dbReference type="EMBL" id="KAF4503534.1"/>
    </source>
</evidence>
<dbReference type="InterPro" id="IPR004839">
    <property type="entry name" value="Aminotransferase_I/II_large"/>
</dbReference>
<dbReference type="EMBL" id="LUFC02000013">
    <property type="protein sequence ID" value="KAF4503534.1"/>
    <property type="molecule type" value="Genomic_DNA"/>
</dbReference>
<gene>
    <name evidence="2" type="ORF">FAGAP_193</name>
</gene>
<sequence length="626" mass="69534">MGELGISKAASKIRNWRRSCKLEIELVGHYLAKIYSSGSVVRGDLSISPASDIYASSIIISLNSVTTIRTVGQKLTTTTHRFLKMDLISSDILELVSATLKKNHSYKIPFQFTLPHELNPTDCTHNAVSTSVTNQHLTLPPTVGGEWDGGDMSPRVAEVEYMVNVCFTPTPSLDTDQSHGFTAKRTIRFIPRLSESLPLHVSLTSRRYKLQGTKSLRRNSLKRPFGTIIAATMQPEPLYLQAYGTVIAPTFIDVTLTFNPEVDEITPPTMDNLSLSLRSYTWHQADPYQAFHDQNEKPSLKQPLIATIELAVYCPQLSRARHVDPEIEIKNPENSSAEFYSSTLQLPLSVSTNLSHPLKLTAPDLKKLSWEGKSKRQYCNSRKRGINFWLALSHVQSLRKLRHRSDTRVTGYKDPNLTLLYNKHRGETKLREFIANDAGVSADDVLITSGAAGALFIITTSQLGSTPNSERNHLVVVRPDYATNLETPKAVGCDISYIDVTFENGFQPNIDEVEAAIKSNSRLVSVTCPHNPTGSTLSLEALDRLVTITKNGVLLLVDETYRDIAFAEKLPVAASLGDHILSVCSLSKSFGMPGVCIGWLITTNKTLQETFSCCKGIDKHQWKRHK</sequence>
<reference evidence="2" key="1">
    <citation type="submission" date="2020-01" db="EMBL/GenBank/DDBJ databases">
        <title>Identification and distribution of gene clusters putatively required for synthesis of sphingolipid metabolism inhibitors in phylogenetically diverse species of the filamentous fungus Fusarium.</title>
        <authorList>
            <person name="Kim H.-S."/>
            <person name="Busman M."/>
            <person name="Brown D.W."/>
            <person name="Divon H."/>
            <person name="Uhlig S."/>
            <person name="Proctor R.H."/>
        </authorList>
    </citation>
    <scope>NUCLEOTIDE SEQUENCE</scope>
    <source>
        <strain evidence="2">NRRL 31653</strain>
    </source>
</reference>
<organism evidence="2 3">
    <name type="scientific">Fusarium agapanthi</name>
    <dbReference type="NCBI Taxonomy" id="1803897"/>
    <lineage>
        <taxon>Eukaryota</taxon>
        <taxon>Fungi</taxon>
        <taxon>Dikarya</taxon>
        <taxon>Ascomycota</taxon>
        <taxon>Pezizomycotina</taxon>
        <taxon>Sordariomycetes</taxon>
        <taxon>Hypocreomycetidae</taxon>
        <taxon>Hypocreales</taxon>
        <taxon>Nectriaceae</taxon>
        <taxon>Fusarium</taxon>
        <taxon>Fusarium fujikuroi species complex</taxon>
    </lineage>
</organism>
<dbReference type="GO" id="GO:0030170">
    <property type="term" value="F:pyridoxal phosphate binding"/>
    <property type="evidence" value="ECO:0007669"/>
    <property type="project" value="InterPro"/>
</dbReference>
<proteinExistence type="predicted"/>
<dbReference type="InterPro" id="IPR014752">
    <property type="entry name" value="Arrestin-like_C"/>
</dbReference>
<dbReference type="AlphaFoldDB" id="A0A9P5BK34"/>
<feature type="domain" description="Aminotransferase class I/classII large" evidence="1">
    <location>
        <begin position="420"/>
        <end position="605"/>
    </location>
</feature>
<dbReference type="InterPro" id="IPR015424">
    <property type="entry name" value="PyrdxlP-dep_Trfase"/>
</dbReference>
<dbReference type="InterPro" id="IPR015421">
    <property type="entry name" value="PyrdxlP-dep_Trfase_major"/>
</dbReference>
<evidence type="ECO:0000313" key="3">
    <source>
        <dbReference type="Proteomes" id="UP000737391"/>
    </source>
</evidence>
<protein>
    <submittedName>
        <fullName evidence="2">HTH-type transcriptional regulator yisV</fullName>
    </submittedName>
</protein>
<accession>A0A9P5BK34</accession>
<dbReference type="OrthoDB" id="2283785at2759"/>
<evidence type="ECO:0000259" key="1">
    <source>
        <dbReference type="Pfam" id="PF00155"/>
    </source>
</evidence>
<dbReference type="Gene3D" id="2.60.40.640">
    <property type="match status" value="1"/>
</dbReference>
<dbReference type="Proteomes" id="UP000737391">
    <property type="component" value="Unassembled WGS sequence"/>
</dbReference>
<dbReference type="CDD" id="cd00609">
    <property type="entry name" value="AAT_like"/>
    <property type="match status" value="1"/>
</dbReference>
<dbReference type="Pfam" id="PF00155">
    <property type="entry name" value="Aminotran_1_2"/>
    <property type="match status" value="1"/>
</dbReference>
<dbReference type="PANTHER" id="PTHR43510">
    <property type="entry name" value="AMINOTRANSFERASE FUNCTION, HYPOTHETICAL (EUROFUNG)"/>
    <property type="match status" value="1"/>
</dbReference>
<dbReference type="SUPFAM" id="SSF53383">
    <property type="entry name" value="PLP-dependent transferases"/>
    <property type="match status" value="1"/>
</dbReference>
<name>A0A9P5BK34_9HYPO</name>
<comment type="caution">
    <text evidence="2">The sequence shown here is derived from an EMBL/GenBank/DDBJ whole genome shotgun (WGS) entry which is preliminary data.</text>
</comment>
<dbReference type="PANTHER" id="PTHR43510:SF1">
    <property type="entry name" value="AMINOTRANSFERASE FUNCTION, HYPOTHETICAL (EUROFUNG)"/>
    <property type="match status" value="1"/>
</dbReference>
<dbReference type="Gene3D" id="3.40.640.10">
    <property type="entry name" value="Type I PLP-dependent aspartate aminotransferase-like (Major domain)"/>
    <property type="match status" value="1"/>
</dbReference>